<dbReference type="Proteomes" id="UP000683559">
    <property type="component" value="Chromosome"/>
</dbReference>
<gene>
    <name evidence="1" type="ORF">KP001_19645</name>
</gene>
<dbReference type="RefSeq" id="WP_217287214.1">
    <property type="nucleotide sequence ID" value="NZ_CP077683.1"/>
</dbReference>
<dbReference type="EMBL" id="CP077683">
    <property type="protein sequence ID" value="QXE90586.1"/>
    <property type="molecule type" value="Genomic_DNA"/>
</dbReference>
<accession>A0ABX8LI55</accession>
<dbReference type="Pfam" id="PF13366">
    <property type="entry name" value="PDDEXK_3"/>
    <property type="match status" value="1"/>
</dbReference>
<name>A0ABX8LI55_9BACT</name>
<reference evidence="1 2" key="1">
    <citation type="submission" date="2021-06" db="EMBL/GenBank/DDBJ databases">
        <title>Gemonas diversity in paddy soil.</title>
        <authorList>
            <person name="Liu G."/>
        </authorList>
    </citation>
    <scope>NUCLEOTIDE SEQUENCE [LARGE SCALE GENOMIC DNA]</scope>
    <source>
        <strain evidence="1 2">RG2</strain>
    </source>
</reference>
<dbReference type="NCBIfam" id="TIGR04256">
    <property type="entry name" value="GxxExxY"/>
    <property type="match status" value="1"/>
</dbReference>
<protein>
    <submittedName>
        <fullName evidence="1">GxxExxY protein</fullName>
    </submittedName>
</protein>
<dbReference type="InterPro" id="IPR026350">
    <property type="entry name" value="GxxExxY"/>
</dbReference>
<organism evidence="1 2">
    <name type="scientific">Geomonas subterranea</name>
    <dbReference type="NCBI Taxonomy" id="2847989"/>
    <lineage>
        <taxon>Bacteria</taxon>
        <taxon>Pseudomonadati</taxon>
        <taxon>Thermodesulfobacteriota</taxon>
        <taxon>Desulfuromonadia</taxon>
        <taxon>Geobacterales</taxon>
        <taxon>Geobacteraceae</taxon>
        <taxon>Geomonas</taxon>
    </lineage>
</organism>
<evidence type="ECO:0000313" key="1">
    <source>
        <dbReference type="EMBL" id="QXE90586.1"/>
    </source>
</evidence>
<sequence>MIYKGLTERIIACAIEVHRELGPGLLESIYESALAVELFQQGIRFARQKPLPVTYKGQSVGDFRIDLLVEDLIVVELKSVERNDPLFEAQLLSYMKLGGYNVGLLVDFNSMLLAKGIKRLVL</sequence>
<keyword evidence="2" id="KW-1185">Reference proteome</keyword>
<evidence type="ECO:0000313" key="2">
    <source>
        <dbReference type="Proteomes" id="UP000683559"/>
    </source>
</evidence>
<proteinExistence type="predicted"/>